<feature type="signal peptide" evidence="1">
    <location>
        <begin position="1"/>
        <end position="26"/>
    </location>
</feature>
<dbReference type="EMBL" id="PKJO01000003">
    <property type="protein sequence ID" value="PLA40609.1"/>
    <property type="molecule type" value="Genomic_DNA"/>
</dbReference>
<dbReference type="RefSeq" id="WP_070497194.1">
    <property type="nucleotide sequence ID" value="NZ_PKJO01000003.1"/>
</dbReference>
<dbReference type="InterPro" id="IPR038706">
    <property type="entry name" value="Type_VI_SciN-like_sf"/>
</dbReference>
<keyword evidence="1" id="KW-0732">Signal</keyword>
<dbReference type="PANTHER" id="PTHR37625:SF4">
    <property type="entry name" value="OUTER MEMBRANE LIPOPROTEIN"/>
    <property type="match status" value="1"/>
</dbReference>
<gene>
    <name evidence="2" type="ORF">CYK00_03250</name>
</gene>
<comment type="caution">
    <text evidence="2">The sequence shown here is derived from an EMBL/GenBank/DDBJ whole genome shotgun (WGS) entry which is preliminary data.</text>
</comment>
<dbReference type="Pfam" id="PF12790">
    <property type="entry name" value="T6SS-SciN"/>
    <property type="match status" value="1"/>
</dbReference>
<evidence type="ECO:0000256" key="1">
    <source>
        <dbReference type="SAM" id="SignalP"/>
    </source>
</evidence>
<feature type="chain" id="PRO_5014135101" evidence="1">
    <location>
        <begin position="27"/>
        <end position="179"/>
    </location>
</feature>
<proteinExistence type="predicted"/>
<sequence>MNKKTRITSVCSLALLCAMLSGCGIWQGMKDGTVEATKSVFYTKLKILKIDLIARNGLNQNERGQSLSTVVRVYQLKDKQNYEVASYRDLLNQDKTILSNDLAEGYKQYTIRPGETISFDETLNKDTKYVGVVAFYNKVGEEQTWKMLITKKQLTNNKPVVIELVDNKVLLQETVKKVK</sequence>
<dbReference type="PANTHER" id="PTHR37625">
    <property type="entry name" value="OUTER MEMBRANE LIPOPROTEIN-RELATED"/>
    <property type="match status" value="1"/>
</dbReference>
<dbReference type="PROSITE" id="PS51257">
    <property type="entry name" value="PROKAR_LIPOPROTEIN"/>
    <property type="match status" value="1"/>
</dbReference>
<reference evidence="2 3" key="1">
    <citation type="submission" date="2017-12" db="EMBL/GenBank/DDBJ databases">
        <title>Phylogenetic diversity of female urinary microbiome.</title>
        <authorList>
            <person name="Thomas-White K."/>
            <person name="Wolfe A.J."/>
        </authorList>
    </citation>
    <scope>NUCLEOTIDE SEQUENCE [LARGE SCALE GENOMIC DNA]</scope>
    <source>
        <strain evidence="2 3">UMB0321</strain>
    </source>
</reference>
<organism evidence="2 3">
    <name type="scientific">Neisseria sicca</name>
    <dbReference type="NCBI Taxonomy" id="490"/>
    <lineage>
        <taxon>Bacteria</taxon>
        <taxon>Pseudomonadati</taxon>
        <taxon>Pseudomonadota</taxon>
        <taxon>Betaproteobacteria</taxon>
        <taxon>Neisseriales</taxon>
        <taxon>Neisseriaceae</taxon>
        <taxon>Neisseria</taxon>
    </lineage>
</organism>
<name>A0A2I1XD98_NEISI</name>
<protein>
    <submittedName>
        <fullName evidence="2">Type VI secretion system lipoprotein TssJ</fullName>
    </submittedName>
</protein>
<dbReference type="Proteomes" id="UP000234767">
    <property type="component" value="Unassembled WGS sequence"/>
</dbReference>
<evidence type="ECO:0000313" key="2">
    <source>
        <dbReference type="EMBL" id="PLA40609.1"/>
    </source>
</evidence>
<dbReference type="AlphaFoldDB" id="A0A2I1XD98"/>
<dbReference type="Gene3D" id="2.60.40.4150">
    <property type="entry name" value="Type VI secretion system, lipoprotein SciN"/>
    <property type="match status" value="1"/>
</dbReference>
<dbReference type="InterPro" id="IPR017734">
    <property type="entry name" value="T6SS_SciN"/>
</dbReference>
<evidence type="ECO:0000313" key="3">
    <source>
        <dbReference type="Proteomes" id="UP000234767"/>
    </source>
</evidence>
<keyword evidence="2" id="KW-0449">Lipoprotein</keyword>
<accession>A0A2I1XD98</accession>
<dbReference type="NCBIfam" id="TIGR03352">
    <property type="entry name" value="VI_chp_3"/>
    <property type="match status" value="1"/>
</dbReference>